<organism evidence="1 2">
    <name type="scientific">Eumeta variegata</name>
    <name type="common">Bagworm moth</name>
    <name type="synonym">Eumeta japonica</name>
    <dbReference type="NCBI Taxonomy" id="151549"/>
    <lineage>
        <taxon>Eukaryota</taxon>
        <taxon>Metazoa</taxon>
        <taxon>Ecdysozoa</taxon>
        <taxon>Arthropoda</taxon>
        <taxon>Hexapoda</taxon>
        <taxon>Insecta</taxon>
        <taxon>Pterygota</taxon>
        <taxon>Neoptera</taxon>
        <taxon>Endopterygota</taxon>
        <taxon>Lepidoptera</taxon>
        <taxon>Glossata</taxon>
        <taxon>Ditrysia</taxon>
        <taxon>Tineoidea</taxon>
        <taxon>Psychidae</taxon>
        <taxon>Oiketicinae</taxon>
        <taxon>Eumeta</taxon>
    </lineage>
</organism>
<proteinExistence type="predicted"/>
<dbReference type="EMBL" id="BGZK01000593">
    <property type="protein sequence ID" value="GBP52013.1"/>
    <property type="molecule type" value="Genomic_DNA"/>
</dbReference>
<name>A0A4C1WLX1_EUMVA</name>
<accession>A0A4C1WLX1</accession>
<evidence type="ECO:0000313" key="1">
    <source>
        <dbReference type="EMBL" id="GBP52013.1"/>
    </source>
</evidence>
<comment type="caution">
    <text evidence="1">The sequence shown here is derived from an EMBL/GenBank/DDBJ whole genome shotgun (WGS) entry which is preliminary data.</text>
</comment>
<evidence type="ECO:0000313" key="2">
    <source>
        <dbReference type="Proteomes" id="UP000299102"/>
    </source>
</evidence>
<dbReference type="Proteomes" id="UP000299102">
    <property type="component" value="Unassembled WGS sequence"/>
</dbReference>
<reference evidence="1 2" key="1">
    <citation type="journal article" date="2019" name="Commun. Biol.">
        <title>The bagworm genome reveals a unique fibroin gene that provides high tensile strength.</title>
        <authorList>
            <person name="Kono N."/>
            <person name="Nakamura H."/>
            <person name="Ohtoshi R."/>
            <person name="Tomita M."/>
            <person name="Numata K."/>
            <person name="Arakawa K."/>
        </authorList>
    </citation>
    <scope>NUCLEOTIDE SEQUENCE [LARGE SCALE GENOMIC DNA]</scope>
</reference>
<dbReference type="AlphaFoldDB" id="A0A4C1WLX1"/>
<keyword evidence="2" id="KW-1185">Reference proteome</keyword>
<sequence>MHTRLTDPTDPVLPARRRLWSSLILAASFHESRQSQIPYAAHKLIFLLRLYRRRRSLTRVRYESPKSWLNPAESATGARAGTK</sequence>
<gene>
    <name evidence="1" type="ORF">EVAR_45863_1</name>
</gene>
<protein>
    <submittedName>
        <fullName evidence="1">Uncharacterized protein</fullName>
    </submittedName>
</protein>